<evidence type="ECO:0008006" key="2">
    <source>
        <dbReference type="Google" id="ProtNLM"/>
    </source>
</evidence>
<dbReference type="InterPro" id="IPR029058">
    <property type="entry name" value="AB_hydrolase_fold"/>
</dbReference>
<evidence type="ECO:0000313" key="1">
    <source>
        <dbReference type="EMBL" id="MPN39218.1"/>
    </source>
</evidence>
<accession>A0A645HJM8</accession>
<protein>
    <recommendedName>
        <fullName evidence="2">Peptidase S9 prolyl oligopeptidase catalytic domain-containing protein</fullName>
    </recommendedName>
</protein>
<sequence>MQEQGYVLLDEGYVRSLKITRGFLEDLRTHNVFALYRPGTARLMMIHGTADKTAPLADARRFAALSGAAIIEVEGADHRFLIPGGMDRVIDAAVGFFISEQ</sequence>
<dbReference type="SUPFAM" id="SSF53474">
    <property type="entry name" value="alpha/beta-Hydrolases"/>
    <property type="match status" value="1"/>
</dbReference>
<proteinExistence type="predicted"/>
<reference evidence="1" key="1">
    <citation type="submission" date="2019-08" db="EMBL/GenBank/DDBJ databases">
        <authorList>
            <person name="Kucharzyk K."/>
            <person name="Murdoch R.W."/>
            <person name="Higgins S."/>
            <person name="Loffler F."/>
        </authorList>
    </citation>
    <scope>NUCLEOTIDE SEQUENCE</scope>
</reference>
<dbReference type="Gene3D" id="3.40.50.1820">
    <property type="entry name" value="alpha/beta hydrolase"/>
    <property type="match status" value="1"/>
</dbReference>
<name>A0A645HJM8_9ZZZZ</name>
<organism evidence="1">
    <name type="scientific">bioreactor metagenome</name>
    <dbReference type="NCBI Taxonomy" id="1076179"/>
    <lineage>
        <taxon>unclassified sequences</taxon>
        <taxon>metagenomes</taxon>
        <taxon>ecological metagenomes</taxon>
    </lineage>
</organism>
<gene>
    <name evidence="1" type="ORF">SDC9_186746</name>
</gene>
<dbReference type="AlphaFoldDB" id="A0A645HJM8"/>
<dbReference type="EMBL" id="VSSQ01094904">
    <property type="protein sequence ID" value="MPN39218.1"/>
    <property type="molecule type" value="Genomic_DNA"/>
</dbReference>
<comment type="caution">
    <text evidence="1">The sequence shown here is derived from an EMBL/GenBank/DDBJ whole genome shotgun (WGS) entry which is preliminary data.</text>
</comment>